<dbReference type="EMBL" id="QWIK01000107">
    <property type="protein sequence ID" value="RMY13174.1"/>
    <property type="molecule type" value="Genomic_DNA"/>
</dbReference>
<sequence>MVAESYQPVPKYQVHCASTTWMDFGLIKRRISSSSRKVQAKSSTDSLRKPPPSTYSSPLPQAQWSEIPLPFRPKDWVGQTHHNGHSHAKESHLHPPAASISGQSLSRASPAATAPPSQKVRRRPGALRDLAQRSITATADGTDRDRTLLHPQRSQQIDDYSTIVDYSTIGDQSRSSPRSISQPNTPSHLQTRFEESQPVPMPSLGIPRSPTCPPTGRRRLHSDSGVQDDAFRNESDFRLFVEATAGLEPEQPPRSKPASSHYPSHTFPLPQDRPSQPHDIVSPVAETPTTLRALQGIAQMPKSVSPPDRHRQHETSPRDPIAFDLSLHSAIPPSSRRRPPPSESSSSTTFGGGVRDSPFSSDEDDDEELPDYAASQAQAQAAQRVEAARRAQELQRRWEEGAKRRGF</sequence>
<feature type="compositionally biased region" description="Basic and acidic residues" evidence="1">
    <location>
        <begin position="307"/>
        <end position="317"/>
    </location>
</feature>
<evidence type="ECO:0000313" key="3">
    <source>
        <dbReference type="Proteomes" id="UP000282582"/>
    </source>
</evidence>
<accession>A0A3M6ZD33</accession>
<dbReference type="AlphaFoldDB" id="A0A3M6ZD33"/>
<evidence type="ECO:0000313" key="2">
    <source>
        <dbReference type="EMBL" id="RMY13174.1"/>
    </source>
</evidence>
<dbReference type="Proteomes" id="UP000282582">
    <property type="component" value="Unassembled WGS sequence"/>
</dbReference>
<reference evidence="2 3" key="1">
    <citation type="journal article" date="2018" name="BMC Genomics">
        <title>Genomic evidence for intraspecific hybridization in a clonal and extremely halotolerant yeast.</title>
        <authorList>
            <person name="Gostincar C."/>
            <person name="Stajich J.E."/>
            <person name="Zupancic J."/>
            <person name="Zalar P."/>
            <person name="Gunde-Cimerman N."/>
        </authorList>
    </citation>
    <scope>NUCLEOTIDE SEQUENCE [LARGE SCALE GENOMIC DNA]</scope>
    <source>
        <strain evidence="2 3">EXF-6654</strain>
    </source>
</reference>
<evidence type="ECO:0000256" key="1">
    <source>
        <dbReference type="SAM" id="MobiDB-lite"/>
    </source>
</evidence>
<protein>
    <submittedName>
        <fullName evidence="2">Uncharacterized protein</fullName>
    </submittedName>
</protein>
<feature type="compositionally biased region" description="Acidic residues" evidence="1">
    <location>
        <begin position="361"/>
        <end position="370"/>
    </location>
</feature>
<feature type="compositionally biased region" description="Low complexity" evidence="1">
    <location>
        <begin position="371"/>
        <end position="385"/>
    </location>
</feature>
<proteinExistence type="predicted"/>
<gene>
    <name evidence="2" type="ORF">D0868_02152</name>
</gene>
<feature type="compositionally biased region" description="Polar residues" evidence="1">
    <location>
        <begin position="54"/>
        <end position="64"/>
    </location>
</feature>
<organism evidence="2 3">
    <name type="scientific">Hortaea werneckii</name>
    <name type="common">Black yeast</name>
    <name type="synonym">Cladosporium werneckii</name>
    <dbReference type="NCBI Taxonomy" id="91943"/>
    <lineage>
        <taxon>Eukaryota</taxon>
        <taxon>Fungi</taxon>
        <taxon>Dikarya</taxon>
        <taxon>Ascomycota</taxon>
        <taxon>Pezizomycotina</taxon>
        <taxon>Dothideomycetes</taxon>
        <taxon>Dothideomycetidae</taxon>
        <taxon>Mycosphaerellales</taxon>
        <taxon>Teratosphaeriaceae</taxon>
        <taxon>Hortaea</taxon>
    </lineage>
</organism>
<feature type="region of interest" description="Disordered" evidence="1">
    <location>
        <begin position="32"/>
        <end position="231"/>
    </location>
</feature>
<feature type="compositionally biased region" description="Low complexity" evidence="1">
    <location>
        <begin position="104"/>
        <end position="117"/>
    </location>
</feature>
<name>A0A3M6ZD33_HORWE</name>
<feature type="region of interest" description="Disordered" evidence="1">
    <location>
        <begin position="300"/>
        <end position="388"/>
    </location>
</feature>
<feature type="compositionally biased region" description="Low complexity" evidence="1">
    <location>
        <begin position="172"/>
        <end position="183"/>
    </location>
</feature>
<comment type="caution">
    <text evidence="2">The sequence shown here is derived from an EMBL/GenBank/DDBJ whole genome shotgun (WGS) entry which is preliminary data.</text>
</comment>
<dbReference type="VEuPathDB" id="FungiDB:BTJ68_15279"/>
<feature type="compositionally biased region" description="Low complexity" evidence="1">
    <location>
        <begin position="32"/>
        <end position="43"/>
    </location>
</feature>
<feature type="region of interest" description="Disordered" evidence="1">
    <location>
        <begin position="245"/>
        <end position="287"/>
    </location>
</feature>